<protein>
    <submittedName>
        <fullName evidence="1">Uncharacterized protein</fullName>
    </submittedName>
</protein>
<feature type="non-terminal residue" evidence="1">
    <location>
        <position position="1"/>
    </location>
</feature>
<name>A0ABR0GXG4_9PEZI</name>
<accession>A0ABR0GXG4</accession>
<reference evidence="1 2" key="1">
    <citation type="journal article" date="2023" name="bioRxiv">
        <title>High-quality genome assemblies of four members of thePodospora anserinaspecies complex.</title>
        <authorList>
            <person name="Ament-Velasquez S.L."/>
            <person name="Vogan A.A."/>
            <person name="Wallerman O."/>
            <person name="Hartmann F."/>
            <person name="Gautier V."/>
            <person name="Silar P."/>
            <person name="Giraud T."/>
            <person name="Johannesson H."/>
        </authorList>
    </citation>
    <scope>NUCLEOTIDE SEQUENCE [LARGE SCALE GENOMIC DNA]</scope>
    <source>
        <strain evidence="1 2">CBS 415.72m</strain>
    </source>
</reference>
<gene>
    <name evidence="1" type="ORF">QC762_0019000</name>
</gene>
<organism evidence="1 2">
    <name type="scientific">Podospora pseudocomata</name>
    <dbReference type="NCBI Taxonomy" id="2093779"/>
    <lineage>
        <taxon>Eukaryota</taxon>
        <taxon>Fungi</taxon>
        <taxon>Dikarya</taxon>
        <taxon>Ascomycota</taxon>
        <taxon>Pezizomycotina</taxon>
        <taxon>Sordariomycetes</taxon>
        <taxon>Sordariomycetidae</taxon>
        <taxon>Sordariales</taxon>
        <taxon>Podosporaceae</taxon>
        <taxon>Podospora</taxon>
    </lineage>
</organism>
<dbReference type="GeneID" id="87902582"/>
<dbReference type="RefSeq" id="XP_062749405.1">
    <property type="nucleotide sequence ID" value="XM_062883058.1"/>
</dbReference>
<keyword evidence="2" id="KW-1185">Reference proteome</keyword>
<sequence>LIKQRQSNLEPLCLPAHINRELGAPANFGRTQAFFDDVDAPDACISLRWLARPKVVHLGTTRTKMLHPLPTQSMQFLIAV</sequence>
<evidence type="ECO:0000313" key="2">
    <source>
        <dbReference type="Proteomes" id="UP001323405"/>
    </source>
</evidence>
<comment type="caution">
    <text evidence="1">The sequence shown here is derived from an EMBL/GenBank/DDBJ whole genome shotgun (WGS) entry which is preliminary data.</text>
</comment>
<evidence type="ECO:0000313" key="1">
    <source>
        <dbReference type="EMBL" id="KAK4660435.1"/>
    </source>
</evidence>
<dbReference type="Proteomes" id="UP001323405">
    <property type="component" value="Unassembled WGS sequence"/>
</dbReference>
<proteinExistence type="predicted"/>
<dbReference type="EMBL" id="JAFFHA010000001">
    <property type="protein sequence ID" value="KAK4660435.1"/>
    <property type="molecule type" value="Genomic_DNA"/>
</dbReference>